<accession>A0AAF1JX05</accession>
<evidence type="ECO:0000313" key="2">
    <source>
        <dbReference type="Proteomes" id="UP001196068"/>
    </source>
</evidence>
<organism evidence="1 2">
    <name type="scientific">Plastoroseomonas arctica</name>
    <dbReference type="NCBI Taxonomy" id="1509237"/>
    <lineage>
        <taxon>Bacteria</taxon>
        <taxon>Pseudomonadati</taxon>
        <taxon>Pseudomonadota</taxon>
        <taxon>Alphaproteobacteria</taxon>
        <taxon>Acetobacterales</taxon>
        <taxon>Acetobacteraceae</taxon>
        <taxon>Plastoroseomonas</taxon>
    </lineage>
</organism>
<dbReference type="AlphaFoldDB" id="A0AAF1JX05"/>
<name>A0AAF1JX05_9PROT</name>
<reference evidence="1" key="1">
    <citation type="submission" date="2020-01" db="EMBL/GenBank/DDBJ databases">
        <authorList>
            <person name="Rat A."/>
        </authorList>
    </citation>
    <scope>NUCLEOTIDE SEQUENCE</scope>
    <source>
        <strain evidence="1">LMG 28251</strain>
    </source>
</reference>
<protein>
    <submittedName>
        <fullName evidence="1">Uncharacterized protein</fullName>
    </submittedName>
</protein>
<reference evidence="1" key="2">
    <citation type="journal article" date="2021" name="Syst. Appl. Microbiol.">
        <title>Roseomonas hellenica sp. nov., isolated from roots of wild-growing Alkanna tinctoria.</title>
        <authorList>
            <person name="Rat A."/>
            <person name="Naranjo H.D."/>
            <person name="Lebbe L."/>
            <person name="Cnockaert M."/>
            <person name="Krigas N."/>
            <person name="Grigoriadou K."/>
            <person name="Maloupa E."/>
            <person name="Willems A."/>
        </authorList>
    </citation>
    <scope>NUCLEOTIDE SEQUENCE</scope>
    <source>
        <strain evidence="1">LMG 28251</strain>
    </source>
</reference>
<dbReference type="EMBL" id="JAAEDH010000001">
    <property type="protein sequence ID" value="MBR0653664.1"/>
    <property type="molecule type" value="Genomic_DNA"/>
</dbReference>
<keyword evidence="2" id="KW-1185">Reference proteome</keyword>
<evidence type="ECO:0000313" key="1">
    <source>
        <dbReference type="EMBL" id="MBR0653664.1"/>
    </source>
</evidence>
<gene>
    <name evidence="1" type="ORF">GXW79_01085</name>
</gene>
<proteinExistence type="predicted"/>
<sequence>MKTTYRCPDGREVVLFLKEDTLRVDASTREGERIGSFQFALVGRDGKVIDLMDDIGETGDAVSIKLAEGNLDEGWRHEGITERVMNLVADEISVSPKFELPKG</sequence>
<dbReference type="RefSeq" id="WP_211872357.1">
    <property type="nucleotide sequence ID" value="NZ_JAAEDH010000001.1"/>
</dbReference>
<comment type="caution">
    <text evidence="1">The sequence shown here is derived from an EMBL/GenBank/DDBJ whole genome shotgun (WGS) entry which is preliminary data.</text>
</comment>
<dbReference type="Proteomes" id="UP001196068">
    <property type="component" value="Unassembled WGS sequence"/>
</dbReference>